<keyword evidence="5" id="KW-0812">Transmembrane</keyword>
<dbReference type="AlphaFoldDB" id="A0A940PVK3"/>
<protein>
    <recommendedName>
        <fullName evidence="8">Peptidoglycan binding domain-containing protein</fullName>
    </recommendedName>
</protein>
<keyword evidence="2 3" id="KW-0175">Coiled coil</keyword>
<gene>
    <name evidence="6" type="ORF">JOF28_001326</name>
</gene>
<evidence type="ECO:0000256" key="4">
    <source>
        <dbReference type="SAM" id="MobiDB-lite"/>
    </source>
</evidence>
<comment type="subcellular location">
    <subcellularLocation>
        <location evidence="1">Cell envelope</location>
    </subcellularLocation>
</comment>
<dbReference type="EMBL" id="JAFIDA010000001">
    <property type="protein sequence ID" value="MBP1326094.1"/>
    <property type="molecule type" value="Genomic_DNA"/>
</dbReference>
<feature type="transmembrane region" description="Helical" evidence="5">
    <location>
        <begin position="42"/>
        <end position="65"/>
    </location>
</feature>
<keyword evidence="5" id="KW-0472">Membrane</keyword>
<reference evidence="6" key="1">
    <citation type="submission" date="2021-02" db="EMBL/GenBank/DDBJ databases">
        <title>Sequencing the genomes of 1000 actinobacteria strains.</title>
        <authorList>
            <person name="Klenk H.-P."/>
        </authorList>
    </citation>
    <scope>NUCLEOTIDE SEQUENCE</scope>
    <source>
        <strain evidence="6">DSM 22850</strain>
    </source>
</reference>
<evidence type="ECO:0000256" key="3">
    <source>
        <dbReference type="SAM" id="Coils"/>
    </source>
</evidence>
<name>A0A940PVK3_9MICO</name>
<comment type="caution">
    <text evidence="6">The sequence shown here is derived from an EMBL/GenBank/DDBJ whole genome shotgun (WGS) entry which is preliminary data.</text>
</comment>
<evidence type="ECO:0000313" key="6">
    <source>
        <dbReference type="EMBL" id="MBP1326094.1"/>
    </source>
</evidence>
<evidence type="ECO:0000256" key="2">
    <source>
        <dbReference type="ARBA" id="ARBA00023054"/>
    </source>
</evidence>
<dbReference type="PANTHER" id="PTHR32347">
    <property type="entry name" value="EFFLUX SYSTEM COMPONENT YKNX-RELATED"/>
    <property type="match status" value="1"/>
</dbReference>
<feature type="coiled-coil region" evidence="3">
    <location>
        <begin position="307"/>
        <end position="334"/>
    </location>
</feature>
<sequence>MDSQSPDELNKLLLEEDSAADDAAVNAPAAKKAKKPWQGKRLVVLVAGVAVVSLLAGVGLMQFIVSPAELAARTEPPEAGVVTAPLEVRVIKNTVVTRADVGYAGAVDVTIDSAGETSIVTGRVPKVGSVLNAKDIALEVVGRPVIVLPGALPAYRDLSIGSSGPDVTQLHTALTSLGYAAGDSDTFTSATSAAIQALYNDIGYLPPSSSNSGEEGGTGSGNGIRDAERAVQEANASLAAANSAYAAAASPQSGAAVVEAQNAVAAAQRALDAARNAKESPDTIFTLEGDLSLAQAQLAEAQAPQDLDSFQLEVNAAQSALELAQEDLATAQENAMPGLPSSEVLFLSDLPRRVDQVNVQRGKPLDSTALVVSGNTLTLTGSLTKQDAPLIKEGMEAVFSVPGGDDFTATVTKVEKATSRQSSDEGGDEGGDEERSSNGPSGPYVVTLEPNKLNKKQTSELRDANVRISFEIESTGGEVLAVPIAALTAGPDGSSRIEIAQSQNANPDDTEIIDVETGLSAQGFVEVISDDPRVAEGAKVVVGR</sequence>
<dbReference type="Proteomes" id="UP000675163">
    <property type="component" value="Unassembled WGS sequence"/>
</dbReference>
<feature type="region of interest" description="Disordered" evidence="4">
    <location>
        <begin position="414"/>
        <end position="447"/>
    </location>
</feature>
<organism evidence="6 7">
    <name type="scientific">Leucobacter exalbidus</name>
    <dbReference type="NCBI Taxonomy" id="662960"/>
    <lineage>
        <taxon>Bacteria</taxon>
        <taxon>Bacillati</taxon>
        <taxon>Actinomycetota</taxon>
        <taxon>Actinomycetes</taxon>
        <taxon>Micrococcales</taxon>
        <taxon>Microbacteriaceae</taxon>
        <taxon>Leucobacter</taxon>
    </lineage>
</organism>
<evidence type="ECO:0000313" key="7">
    <source>
        <dbReference type="Proteomes" id="UP000675163"/>
    </source>
</evidence>
<evidence type="ECO:0008006" key="8">
    <source>
        <dbReference type="Google" id="ProtNLM"/>
    </source>
</evidence>
<evidence type="ECO:0000256" key="5">
    <source>
        <dbReference type="SAM" id="Phobius"/>
    </source>
</evidence>
<dbReference type="RefSeq" id="WP_209705055.1">
    <property type="nucleotide sequence ID" value="NZ_JAFIDA010000001.1"/>
</dbReference>
<proteinExistence type="predicted"/>
<keyword evidence="7" id="KW-1185">Reference proteome</keyword>
<keyword evidence="5" id="KW-1133">Transmembrane helix</keyword>
<dbReference type="GO" id="GO:0030313">
    <property type="term" value="C:cell envelope"/>
    <property type="evidence" value="ECO:0007669"/>
    <property type="project" value="UniProtKB-SubCell"/>
</dbReference>
<feature type="coiled-coil region" evidence="3">
    <location>
        <begin position="224"/>
        <end position="277"/>
    </location>
</feature>
<evidence type="ECO:0000256" key="1">
    <source>
        <dbReference type="ARBA" id="ARBA00004196"/>
    </source>
</evidence>
<accession>A0A940PVK3</accession>
<dbReference type="PANTHER" id="PTHR32347:SF23">
    <property type="entry name" value="BLL5650 PROTEIN"/>
    <property type="match status" value="1"/>
</dbReference>
<dbReference type="InterPro" id="IPR050465">
    <property type="entry name" value="UPF0194_transport"/>
</dbReference>